<proteinExistence type="predicted"/>
<dbReference type="EMBL" id="OCMY01000003">
    <property type="protein sequence ID" value="SOD61272.1"/>
    <property type="molecule type" value="Genomic_DNA"/>
</dbReference>
<organism evidence="2 3">
    <name type="scientific">Candidatus Pantoea floridensis</name>
    <dbReference type="NCBI Taxonomy" id="1938870"/>
    <lineage>
        <taxon>Bacteria</taxon>
        <taxon>Pseudomonadati</taxon>
        <taxon>Pseudomonadota</taxon>
        <taxon>Gammaproteobacteria</taxon>
        <taxon>Enterobacterales</taxon>
        <taxon>Erwiniaceae</taxon>
        <taxon>Pantoea</taxon>
    </lineage>
</organism>
<evidence type="ECO:0000313" key="3">
    <source>
        <dbReference type="Proteomes" id="UP000219271"/>
    </source>
</evidence>
<gene>
    <name evidence="2" type="ORF">SAMN06273570_5059</name>
</gene>
<reference evidence="3" key="1">
    <citation type="submission" date="2017-09" db="EMBL/GenBank/DDBJ databases">
        <authorList>
            <person name="Varghese N."/>
            <person name="Submissions S."/>
        </authorList>
    </citation>
    <scope>NUCLEOTIDE SEQUENCE [LARGE SCALE GENOMIC DNA]</scope>
    <source>
        <strain evidence="3">JKS000234</strain>
    </source>
</reference>
<feature type="region of interest" description="Disordered" evidence="1">
    <location>
        <begin position="1"/>
        <end position="21"/>
    </location>
</feature>
<sequence>MAVLPPSPEGHDPEEAGMNNTDLKRLADVVLGEAVVALLSNEDSISANSLARQLRIMHSGATTPVKREALAMALGEVQTEFIQSRESRDAAVLAFDASTTPDSGSKK</sequence>
<dbReference type="AlphaFoldDB" id="A0A286DRI7"/>
<name>A0A286DRI7_9GAMM</name>
<accession>A0A286DRI7</accession>
<protein>
    <submittedName>
        <fullName evidence="2">Uncharacterized protein</fullName>
    </submittedName>
</protein>
<evidence type="ECO:0000313" key="2">
    <source>
        <dbReference type="EMBL" id="SOD61272.1"/>
    </source>
</evidence>
<evidence type="ECO:0000256" key="1">
    <source>
        <dbReference type="SAM" id="MobiDB-lite"/>
    </source>
</evidence>
<keyword evidence="3" id="KW-1185">Reference proteome</keyword>
<dbReference type="Proteomes" id="UP000219271">
    <property type="component" value="Unassembled WGS sequence"/>
</dbReference>